<feature type="domain" description="DUF427" evidence="1">
    <location>
        <begin position="18"/>
        <end position="109"/>
    </location>
</feature>
<dbReference type="PANTHER" id="PTHR34310:SF8">
    <property type="entry name" value="CONSERVED PROTEIN"/>
    <property type="match status" value="1"/>
</dbReference>
<sequence length="118" mass="13532">MDTPRTERISIYPLTTRVRVDVEGQVLADTLHALELTEPGYPPRLYLPRSDVDMSRLVESDTRTHCPFKGDARYFHVEVNGRRYEDSVWSYEQPLDGVQAIRAHLVFDPRVATASVES</sequence>
<name>A0AAU7KL33_9GAMM</name>
<gene>
    <name evidence="2" type="ORF">NFG58_03410</name>
</gene>
<organism evidence="2">
    <name type="scientific">Halomonas sp. RT37</name>
    <dbReference type="NCBI Taxonomy" id="2950872"/>
    <lineage>
        <taxon>Bacteria</taxon>
        <taxon>Pseudomonadati</taxon>
        <taxon>Pseudomonadota</taxon>
        <taxon>Gammaproteobacteria</taxon>
        <taxon>Oceanospirillales</taxon>
        <taxon>Halomonadaceae</taxon>
        <taxon>Halomonas</taxon>
    </lineage>
</organism>
<dbReference type="EMBL" id="CP098827">
    <property type="protein sequence ID" value="XBO71778.1"/>
    <property type="molecule type" value="Genomic_DNA"/>
</dbReference>
<proteinExistence type="predicted"/>
<reference evidence="2" key="1">
    <citation type="submission" date="2022-06" db="EMBL/GenBank/DDBJ databases">
        <title>A novel DMS-producing enzyme.</title>
        <authorList>
            <person name="Zhang Y."/>
        </authorList>
    </citation>
    <scope>NUCLEOTIDE SEQUENCE</scope>
    <source>
        <strain evidence="2">RT37</strain>
    </source>
</reference>
<evidence type="ECO:0000259" key="1">
    <source>
        <dbReference type="Pfam" id="PF04248"/>
    </source>
</evidence>
<dbReference type="InterPro" id="IPR038694">
    <property type="entry name" value="DUF427_sf"/>
</dbReference>
<dbReference type="Pfam" id="PF04248">
    <property type="entry name" value="NTP_transf_9"/>
    <property type="match status" value="1"/>
</dbReference>
<dbReference type="PANTHER" id="PTHR34310">
    <property type="entry name" value="DUF427 DOMAIN PROTEIN (AFU_ORTHOLOGUE AFUA_3G02220)"/>
    <property type="match status" value="1"/>
</dbReference>
<evidence type="ECO:0000313" key="2">
    <source>
        <dbReference type="EMBL" id="XBO71778.1"/>
    </source>
</evidence>
<dbReference type="AlphaFoldDB" id="A0AAU7KL33"/>
<dbReference type="Gene3D" id="2.170.150.40">
    <property type="entry name" value="Domain of unknown function (DUF427)"/>
    <property type="match status" value="1"/>
</dbReference>
<protein>
    <submittedName>
        <fullName evidence="2">DUF427 domain-containing protein</fullName>
    </submittedName>
</protein>
<accession>A0AAU7KL33</accession>
<dbReference type="InterPro" id="IPR007361">
    <property type="entry name" value="DUF427"/>
</dbReference>
<dbReference type="RefSeq" id="WP_045992174.1">
    <property type="nucleotide sequence ID" value="NZ_CP098827.1"/>
</dbReference>